<evidence type="ECO:0000313" key="6">
    <source>
        <dbReference type="Proteomes" id="UP000612055"/>
    </source>
</evidence>
<evidence type="ECO:0000256" key="2">
    <source>
        <dbReference type="ARBA" id="ARBA00010271"/>
    </source>
</evidence>
<protein>
    <recommendedName>
        <fullName evidence="4">EGF-like domain-containing protein</fullName>
    </recommendedName>
</protein>
<dbReference type="PROSITE" id="PS00022">
    <property type="entry name" value="EGF_1"/>
    <property type="match status" value="1"/>
</dbReference>
<dbReference type="OrthoDB" id="522294at2759"/>
<sequence length="581" mass="67371">MASPCVFAALTHHMLHCFKYKDRPDHEQLSDSPPLDEPSIEWFHIRLYSEVTENPLPLAQWPKEWPIPGDAQYRPLRDCPNNCSHRGWCQTKGANYLGYHGDSEEPWCNCHSLYQGDSCEIADPYHCYRNCSGVGQCVRGWCHCQPGYWGHGCTRRKAYTSSVGWRPNHAEIKIYVYDLPNWVTHRREEDDGWNMIDPMYNAEIDFTEQLLGDWSVRTENPWEAALFFVPTFAYWYHGNTGSPYFVIQHVTRYLQHSLPFFNLTEGRNHIFLATNDRGVCMLQLAAPEMQKSIKIIHFGQAPRRPYARHNNPEAGLHLTGNLALPGHRFQGFPEFSAVDILEENEVCYRPEKDVVTPNDLHPDWVKPENYVKTWAVTVQPDGTREVHLLPEARNRTYKMLFGGFNRDDATYSQGVRQTLHKMFSAGGKYDPDGPNARKDWWVTGPLHAYALEAMRQATFCLAPSGAGWGIRLSTAMVSGCVPVIVQDHIYQALWDVLPYEDFSIRISRSELHDIVDILDDVTSEELDRLRAGVEKWHRAFFWFAEWGGLAYNYTVTALKRRALRLWSEDYRHLRHLHRLRS</sequence>
<dbReference type="Proteomes" id="UP000612055">
    <property type="component" value="Unassembled WGS sequence"/>
</dbReference>
<evidence type="ECO:0000256" key="3">
    <source>
        <dbReference type="ARBA" id="ARBA00023034"/>
    </source>
</evidence>
<evidence type="ECO:0000256" key="1">
    <source>
        <dbReference type="ARBA" id="ARBA00004323"/>
    </source>
</evidence>
<keyword evidence="6" id="KW-1185">Reference proteome</keyword>
<dbReference type="Pfam" id="PF03016">
    <property type="entry name" value="Exostosin_GT47"/>
    <property type="match status" value="1"/>
</dbReference>
<dbReference type="InterPro" id="IPR000742">
    <property type="entry name" value="EGF"/>
</dbReference>
<dbReference type="PANTHER" id="PTHR11062">
    <property type="entry name" value="EXOSTOSIN HEPARAN SULFATE GLYCOSYLTRANSFERASE -RELATED"/>
    <property type="match status" value="1"/>
</dbReference>
<proteinExistence type="inferred from homology"/>
<feature type="domain" description="EGF-like" evidence="4">
    <location>
        <begin position="108"/>
        <end position="119"/>
    </location>
</feature>
<dbReference type="GO" id="GO:0000139">
    <property type="term" value="C:Golgi membrane"/>
    <property type="evidence" value="ECO:0007669"/>
    <property type="project" value="UniProtKB-SubCell"/>
</dbReference>
<organism evidence="5 6">
    <name type="scientific">Edaphochlamys debaryana</name>
    <dbReference type="NCBI Taxonomy" id="47281"/>
    <lineage>
        <taxon>Eukaryota</taxon>
        <taxon>Viridiplantae</taxon>
        <taxon>Chlorophyta</taxon>
        <taxon>core chlorophytes</taxon>
        <taxon>Chlorophyceae</taxon>
        <taxon>CS clade</taxon>
        <taxon>Chlamydomonadales</taxon>
        <taxon>Chlamydomonadales incertae sedis</taxon>
        <taxon>Edaphochlamys</taxon>
    </lineage>
</organism>
<gene>
    <name evidence="5" type="ORF">HYH03_016053</name>
</gene>
<comment type="subcellular location">
    <subcellularLocation>
        <location evidence="1">Golgi apparatus membrane</location>
        <topology evidence="1">Single-pass type II membrane protein</topology>
    </subcellularLocation>
</comment>
<keyword evidence="3" id="KW-0333">Golgi apparatus</keyword>
<accession>A0A835XJC3</accession>
<dbReference type="InterPro" id="IPR040911">
    <property type="entry name" value="Exostosin_GT47"/>
</dbReference>
<dbReference type="PANTHER" id="PTHR11062:SF376">
    <property type="entry name" value="EXOSTOSIN FAMILY PROTEIN"/>
    <property type="match status" value="1"/>
</dbReference>
<dbReference type="InterPro" id="IPR004263">
    <property type="entry name" value="Exostosin"/>
</dbReference>
<evidence type="ECO:0000313" key="5">
    <source>
        <dbReference type="EMBL" id="KAG2485163.1"/>
    </source>
</evidence>
<dbReference type="AlphaFoldDB" id="A0A835XJC3"/>
<comment type="caution">
    <text evidence="5">The sequence shown here is derived from an EMBL/GenBank/DDBJ whole genome shotgun (WGS) entry which is preliminary data.</text>
</comment>
<dbReference type="EMBL" id="JAEHOE010000134">
    <property type="protein sequence ID" value="KAG2485163.1"/>
    <property type="molecule type" value="Genomic_DNA"/>
</dbReference>
<name>A0A835XJC3_9CHLO</name>
<dbReference type="GO" id="GO:0016757">
    <property type="term" value="F:glycosyltransferase activity"/>
    <property type="evidence" value="ECO:0007669"/>
    <property type="project" value="InterPro"/>
</dbReference>
<comment type="similarity">
    <text evidence="2">Belongs to the glycosyltransferase 47 family.</text>
</comment>
<reference evidence="5" key="1">
    <citation type="journal article" date="2020" name="bioRxiv">
        <title>Comparative genomics of Chlamydomonas.</title>
        <authorList>
            <person name="Craig R.J."/>
            <person name="Hasan A.R."/>
            <person name="Ness R.W."/>
            <person name="Keightley P.D."/>
        </authorList>
    </citation>
    <scope>NUCLEOTIDE SEQUENCE</scope>
    <source>
        <strain evidence="5">CCAP 11/70</strain>
    </source>
</reference>
<evidence type="ECO:0000259" key="4">
    <source>
        <dbReference type="PROSITE" id="PS00022"/>
    </source>
</evidence>